<evidence type="ECO:0000313" key="3">
    <source>
        <dbReference type="WBParaSite" id="OFLC_0001070801-mRNA-1"/>
    </source>
</evidence>
<sequence>MESLKDLEGTHMQIIRKIQVKVKVDITMQVKQPTAAERRLKIYSFAMRLAIHYRMGLVGNGIKYIAKKGKGHINYSHRRIVTIRLHLPLPCCLHAHIFKTFGSFLTTLY</sequence>
<organism evidence="3">
    <name type="scientific">Onchocerca flexuosa</name>
    <dbReference type="NCBI Taxonomy" id="387005"/>
    <lineage>
        <taxon>Eukaryota</taxon>
        <taxon>Metazoa</taxon>
        <taxon>Ecdysozoa</taxon>
        <taxon>Nematoda</taxon>
        <taxon>Chromadorea</taxon>
        <taxon>Rhabditida</taxon>
        <taxon>Spirurina</taxon>
        <taxon>Spiruromorpha</taxon>
        <taxon>Filarioidea</taxon>
        <taxon>Onchocercidae</taxon>
        <taxon>Onchocerca</taxon>
    </lineage>
</organism>
<reference evidence="3" key="1">
    <citation type="submission" date="2016-06" db="UniProtKB">
        <authorList>
            <consortium name="WormBaseParasite"/>
        </authorList>
    </citation>
    <scope>IDENTIFICATION</scope>
</reference>
<evidence type="ECO:0000313" key="1">
    <source>
        <dbReference type="EMBL" id="VDO70637.1"/>
    </source>
</evidence>
<keyword evidence="2" id="KW-1185">Reference proteome</keyword>
<dbReference type="Proteomes" id="UP000267606">
    <property type="component" value="Unassembled WGS sequence"/>
</dbReference>
<accession>A0A183HT96</accession>
<gene>
    <name evidence="1" type="ORF">OFLC_LOCUS10707</name>
</gene>
<dbReference type="EMBL" id="UZAJ01014566">
    <property type="protein sequence ID" value="VDO70637.1"/>
    <property type="molecule type" value="Genomic_DNA"/>
</dbReference>
<proteinExistence type="predicted"/>
<name>A0A183HT96_9BILA</name>
<evidence type="ECO:0000313" key="2">
    <source>
        <dbReference type="Proteomes" id="UP000267606"/>
    </source>
</evidence>
<dbReference type="WBParaSite" id="OFLC_0001070801-mRNA-1">
    <property type="protein sequence ID" value="OFLC_0001070801-mRNA-1"/>
    <property type="gene ID" value="OFLC_0001070801"/>
</dbReference>
<protein>
    <submittedName>
        <fullName evidence="3">Transposase</fullName>
    </submittedName>
</protein>
<reference evidence="1 2" key="2">
    <citation type="submission" date="2018-11" db="EMBL/GenBank/DDBJ databases">
        <authorList>
            <consortium name="Pathogen Informatics"/>
        </authorList>
    </citation>
    <scope>NUCLEOTIDE SEQUENCE [LARGE SCALE GENOMIC DNA]</scope>
</reference>
<dbReference type="AlphaFoldDB" id="A0A183HT96"/>